<evidence type="ECO:0000313" key="2">
    <source>
        <dbReference type="Proteomes" id="UP000761264"/>
    </source>
</evidence>
<evidence type="ECO:0000313" key="1">
    <source>
        <dbReference type="EMBL" id="NIA68599.1"/>
    </source>
</evidence>
<keyword evidence="2" id="KW-1185">Reference proteome</keyword>
<dbReference type="EMBL" id="JAAQPH010000005">
    <property type="protein sequence ID" value="NIA68599.1"/>
    <property type="molecule type" value="Genomic_DNA"/>
</dbReference>
<reference evidence="1" key="1">
    <citation type="submission" date="2020-03" db="EMBL/GenBank/DDBJ databases">
        <title>Genome of Pelagibius litoralis DSM 21314T.</title>
        <authorList>
            <person name="Wang G."/>
        </authorList>
    </citation>
    <scope>NUCLEOTIDE SEQUENCE</scope>
    <source>
        <strain evidence="1">DSM 21314</strain>
    </source>
</reference>
<name>A0A967EVX2_9PROT</name>
<dbReference type="AlphaFoldDB" id="A0A967EVX2"/>
<gene>
    <name evidence="1" type="ORF">HBA54_08345</name>
</gene>
<protein>
    <submittedName>
        <fullName evidence="1">Uncharacterized protein</fullName>
    </submittedName>
</protein>
<proteinExistence type="predicted"/>
<dbReference type="RefSeq" id="WP_167223355.1">
    <property type="nucleotide sequence ID" value="NZ_JAAQPH010000005.1"/>
</dbReference>
<organism evidence="1 2">
    <name type="scientific">Pelagibius litoralis</name>
    <dbReference type="NCBI Taxonomy" id="374515"/>
    <lineage>
        <taxon>Bacteria</taxon>
        <taxon>Pseudomonadati</taxon>
        <taxon>Pseudomonadota</taxon>
        <taxon>Alphaproteobacteria</taxon>
        <taxon>Rhodospirillales</taxon>
        <taxon>Rhodovibrionaceae</taxon>
        <taxon>Pelagibius</taxon>
    </lineage>
</organism>
<sequence length="45" mass="5037">MPALSPSEIARYNRDGLLIPDYRIPAARLVELRAALDEMLANNPE</sequence>
<dbReference type="Proteomes" id="UP000761264">
    <property type="component" value="Unassembled WGS sequence"/>
</dbReference>
<accession>A0A967EVX2</accession>
<comment type="caution">
    <text evidence="1">The sequence shown here is derived from an EMBL/GenBank/DDBJ whole genome shotgun (WGS) entry which is preliminary data.</text>
</comment>